<dbReference type="STRING" id="1423802.FC56_GL000560"/>
<keyword evidence="4 13" id="KW-0479">Metal-binding</keyword>
<dbReference type="SUPFAM" id="SSF52980">
    <property type="entry name" value="Restriction endonuclease-like"/>
    <property type="match status" value="1"/>
</dbReference>
<keyword evidence="16" id="KW-1185">Reference proteome</keyword>
<dbReference type="EC" id="3.1.21.10" evidence="13 14"/>
<evidence type="ECO:0000256" key="5">
    <source>
        <dbReference type="ARBA" id="ARBA00022759"/>
    </source>
</evidence>
<feature type="binding site" evidence="13">
    <location>
        <position position="120"/>
    </location>
    <ligand>
        <name>Mg(2+)</name>
        <dbReference type="ChEBI" id="CHEBI:18420"/>
    </ligand>
</feature>
<keyword evidence="5 13" id="KW-0255">Endonuclease</keyword>
<comment type="function">
    <text evidence="13">Endonuclease that resolves Holliday junction intermediates in genetic recombination. Cleaves mobile four-strand junctions by introducing symmetrical nicks in paired strands. Promotes annealing of linear ssDNA with homologous dsDNA. Required for DNA repair, homologous recombination and chromosome segregation.</text>
</comment>
<evidence type="ECO:0000313" key="16">
    <source>
        <dbReference type="Proteomes" id="UP000051256"/>
    </source>
</evidence>
<dbReference type="Pfam" id="PF03838">
    <property type="entry name" value="RecU"/>
    <property type="match status" value="1"/>
</dbReference>
<reference evidence="15 16" key="1">
    <citation type="journal article" date="2015" name="Genome Announc.">
        <title>Expanding the biotechnology potential of lactobacilli through comparative genomics of 213 strains and associated genera.</title>
        <authorList>
            <person name="Sun Z."/>
            <person name="Harris H.M."/>
            <person name="McCann A."/>
            <person name="Guo C."/>
            <person name="Argimon S."/>
            <person name="Zhang W."/>
            <person name="Yang X."/>
            <person name="Jeffery I.B."/>
            <person name="Cooney J.C."/>
            <person name="Kagawa T.F."/>
            <person name="Liu W."/>
            <person name="Song Y."/>
            <person name="Salvetti E."/>
            <person name="Wrobel A."/>
            <person name="Rasinkangas P."/>
            <person name="Parkhill J."/>
            <person name="Rea M.C."/>
            <person name="O'Sullivan O."/>
            <person name="Ritari J."/>
            <person name="Douillard F.P."/>
            <person name="Paul Ross R."/>
            <person name="Yang R."/>
            <person name="Briner A.E."/>
            <person name="Felis G.E."/>
            <person name="de Vos W.M."/>
            <person name="Barrangou R."/>
            <person name="Klaenhammer T.R."/>
            <person name="Caufield P.W."/>
            <person name="Cui Y."/>
            <person name="Zhang H."/>
            <person name="O'Toole P.W."/>
        </authorList>
    </citation>
    <scope>NUCLEOTIDE SEQUENCE [LARGE SCALE GENOMIC DNA]</scope>
    <source>
        <strain evidence="15 16">DSM 24302</strain>
    </source>
</reference>
<evidence type="ECO:0000256" key="1">
    <source>
        <dbReference type="ARBA" id="ARBA00004496"/>
    </source>
</evidence>
<feature type="binding site" evidence="13">
    <location>
        <position position="88"/>
    </location>
    <ligand>
        <name>Mg(2+)</name>
        <dbReference type="ChEBI" id="CHEBI:18420"/>
    </ligand>
</feature>
<dbReference type="GO" id="GO:0007059">
    <property type="term" value="P:chromosome segregation"/>
    <property type="evidence" value="ECO:0007669"/>
    <property type="project" value="UniProtKB-UniRule"/>
</dbReference>
<dbReference type="GO" id="GO:0006310">
    <property type="term" value="P:DNA recombination"/>
    <property type="evidence" value="ECO:0007669"/>
    <property type="project" value="UniProtKB-UniRule"/>
</dbReference>
<dbReference type="AlphaFoldDB" id="A0A0R2CPW5"/>
<evidence type="ECO:0000256" key="10">
    <source>
        <dbReference type="ARBA" id="ARBA00023204"/>
    </source>
</evidence>
<keyword evidence="3 13" id="KW-0540">Nuclease</keyword>
<dbReference type="HAMAP" id="MF_00130">
    <property type="entry name" value="RecU"/>
    <property type="match status" value="1"/>
</dbReference>
<dbReference type="NCBIfam" id="NF002584">
    <property type="entry name" value="PRK02234.1-5"/>
    <property type="match status" value="1"/>
</dbReference>
<evidence type="ECO:0000256" key="8">
    <source>
        <dbReference type="ARBA" id="ARBA00022842"/>
    </source>
</evidence>
<evidence type="ECO:0000256" key="7">
    <source>
        <dbReference type="ARBA" id="ARBA00022801"/>
    </source>
</evidence>
<protein>
    <recommendedName>
        <fullName evidence="12 13">Holliday junction resolvase RecU</fullName>
        <ecNumber evidence="13 14">3.1.21.10</ecNumber>
    </recommendedName>
    <alternativeName>
        <fullName evidence="13">Recombination protein U homolog</fullName>
    </alternativeName>
</protein>
<evidence type="ECO:0000256" key="12">
    <source>
        <dbReference type="ARBA" id="ARBA00029523"/>
    </source>
</evidence>
<dbReference type="InterPro" id="IPR004612">
    <property type="entry name" value="Resolv_RecU"/>
</dbReference>
<dbReference type="GO" id="GO:0003676">
    <property type="term" value="F:nucleic acid binding"/>
    <property type="evidence" value="ECO:0007669"/>
    <property type="project" value="InterPro"/>
</dbReference>
<dbReference type="InterPro" id="IPR011335">
    <property type="entry name" value="Restrct_endonuc-II-like"/>
</dbReference>
<dbReference type="PATRIC" id="fig|1423802.4.peg.570"/>
<evidence type="ECO:0000256" key="6">
    <source>
        <dbReference type="ARBA" id="ARBA00022763"/>
    </source>
</evidence>
<dbReference type="PIRSF" id="PIRSF037785">
    <property type="entry name" value="RecU"/>
    <property type="match status" value="1"/>
</dbReference>
<feature type="site" description="Transition state stabilizer" evidence="13">
    <location>
        <position position="103"/>
    </location>
</feature>
<feature type="binding site" evidence="13">
    <location>
        <position position="101"/>
    </location>
    <ligand>
        <name>Mg(2+)</name>
        <dbReference type="ChEBI" id="CHEBI:18420"/>
    </ligand>
</feature>
<dbReference type="NCBIfam" id="NF002581">
    <property type="entry name" value="PRK02234.1-2"/>
    <property type="match status" value="1"/>
</dbReference>
<dbReference type="GO" id="GO:0005737">
    <property type="term" value="C:cytoplasm"/>
    <property type="evidence" value="ECO:0007669"/>
    <property type="project" value="UniProtKB-SubCell"/>
</dbReference>
<organism evidence="15 16">
    <name type="scientific">Lentilactobacillus senioris DSM 24302 = JCM 17472</name>
    <dbReference type="NCBI Taxonomy" id="1423802"/>
    <lineage>
        <taxon>Bacteria</taxon>
        <taxon>Bacillati</taxon>
        <taxon>Bacillota</taxon>
        <taxon>Bacilli</taxon>
        <taxon>Lactobacillales</taxon>
        <taxon>Lactobacillaceae</taxon>
        <taxon>Lentilactobacillus</taxon>
    </lineage>
</organism>
<sequence length="200" mass="22982">MTINYPNGQAFALNRWENSHSSTKSVSFSNRGMTLEDEINKSNQYYLANGIAVIHKKPTPIQIVSVDYPRRSAAKIKEAYFQRASTTDYNGVYQGHYIDFDAKETQNKTSFPLQNFHEHQIEHMRQCLKQQGICFAIIKFVSDQAIFVLKASDLISAWDAQFDGGRKSIPRKEIEAKAYQIDYRINPLVPYLDAVDQIIH</sequence>
<keyword evidence="6 13" id="KW-0227">DNA damage</keyword>
<accession>A0A0R2CPW5</accession>
<dbReference type="GO" id="GO:0006281">
    <property type="term" value="P:DNA repair"/>
    <property type="evidence" value="ECO:0007669"/>
    <property type="project" value="UniProtKB-UniRule"/>
</dbReference>
<evidence type="ECO:0000256" key="2">
    <source>
        <dbReference type="ARBA" id="ARBA00022490"/>
    </source>
</evidence>
<dbReference type="CDD" id="cd22354">
    <property type="entry name" value="RecU-like"/>
    <property type="match status" value="1"/>
</dbReference>
<comment type="catalytic activity">
    <reaction evidence="13">
        <text>Endonucleolytic cleavage at a junction such as a reciprocal single-stranded crossover between two homologous DNA duplexes (Holliday junction).</text>
        <dbReference type="EC" id="3.1.21.10"/>
    </reaction>
</comment>
<keyword evidence="9 13" id="KW-0233">DNA recombination</keyword>
<name>A0A0R2CPW5_9LACO</name>
<comment type="cofactor">
    <cofactor evidence="13">
        <name>Mg(2+)</name>
        <dbReference type="ChEBI" id="CHEBI:18420"/>
    </cofactor>
    <text evidence="13">Binds 1 Mg(2+) ion per subunit.</text>
</comment>
<evidence type="ECO:0000256" key="11">
    <source>
        <dbReference type="ARBA" id="ARBA00023447"/>
    </source>
</evidence>
<evidence type="ECO:0000256" key="14">
    <source>
        <dbReference type="NCBIfam" id="TIGR00648"/>
    </source>
</evidence>
<dbReference type="Gene3D" id="3.40.1350.10">
    <property type="match status" value="1"/>
</dbReference>
<keyword evidence="8 13" id="KW-0460">Magnesium</keyword>
<gene>
    <name evidence="13" type="primary">recU</name>
    <name evidence="15" type="ORF">FC56_GL000560</name>
</gene>
<keyword evidence="7 13" id="KW-0378">Hydrolase</keyword>
<feature type="binding site" evidence="13">
    <location>
        <position position="86"/>
    </location>
    <ligand>
        <name>Mg(2+)</name>
        <dbReference type="ChEBI" id="CHEBI:18420"/>
    </ligand>
</feature>
<dbReference type="Proteomes" id="UP000051256">
    <property type="component" value="Unassembled WGS sequence"/>
</dbReference>
<proteinExistence type="inferred from homology"/>
<evidence type="ECO:0000256" key="9">
    <source>
        <dbReference type="ARBA" id="ARBA00023172"/>
    </source>
</evidence>
<comment type="caution">
    <text evidence="15">The sequence shown here is derived from an EMBL/GenBank/DDBJ whole genome shotgun (WGS) entry which is preliminary data.</text>
</comment>
<keyword evidence="2 13" id="KW-0963">Cytoplasm</keyword>
<dbReference type="RefSeq" id="WP_056978336.1">
    <property type="nucleotide sequence ID" value="NZ_AYZR01000008.1"/>
</dbReference>
<dbReference type="NCBIfam" id="TIGR00648">
    <property type="entry name" value="recU"/>
    <property type="match status" value="1"/>
</dbReference>
<dbReference type="InterPro" id="IPR011856">
    <property type="entry name" value="tRNA_endonuc-like_dom_sf"/>
</dbReference>
<dbReference type="GO" id="GO:0000287">
    <property type="term" value="F:magnesium ion binding"/>
    <property type="evidence" value="ECO:0007669"/>
    <property type="project" value="UniProtKB-UniRule"/>
</dbReference>
<evidence type="ECO:0000256" key="13">
    <source>
        <dbReference type="HAMAP-Rule" id="MF_00130"/>
    </source>
</evidence>
<dbReference type="EMBL" id="AYZR01000008">
    <property type="protein sequence ID" value="KRM93841.1"/>
    <property type="molecule type" value="Genomic_DNA"/>
</dbReference>
<comment type="subcellular location">
    <subcellularLocation>
        <location evidence="1 13">Cytoplasm</location>
    </subcellularLocation>
</comment>
<evidence type="ECO:0000256" key="3">
    <source>
        <dbReference type="ARBA" id="ARBA00022722"/>
    </source>
</evidence>
<dbReference type="GO" id="GO:0008821">
    <property type="term" value="F:crossover junction DNA endonuclease activity"/>
    <property type="evidence" value="ECO:0007669"/>
    <property type="project" value="UniProtKB-EC"/>
</dbReference>
<keyword evidence="10 13" id="KW-0234">DNA repair</keyword>
<comment type="similarity">
    <text evidence="11 13">Belongs to the RecU family.</text>
</comment>
<evidence type="ECO:0000256" key="4">
    <source>
        <dbReference type="ARBA" id="ARBA00022723"/>
    </source>
</evidence>
<evidence type="ECO:0000313" key="15">
    <source>
        <dbReference type="EMBL" id="KRM93841.1"/>
    </source>
</evidence>